<dbReference type="Proteomes" id="UP000198577">
    <property type="component" value="Unassembled WGS sequence"/>
</dbReference>
<dbReference type="Gene3D" id="1.20.81.30">
    <property type="entry name" value="Type II secretion system (T2SS), domain F"/>
    <property type="match status" value="2"/>
</dbReference>
<evidence type="ECO:0000313" key="13">
    <source>
        <dbReference type="Proteomes" id="UP000198577"/>
    </source>
</evidence>
<reference evidence="12 13" key="1">
    <citation type="submission" date="2016-10" db="EMBL/GenBank/DDBJ databases">
        <authorList>
            <person name="de Groot N.N."/>
        </authorList>
    </citation>
    <scope>NUCLEOTIDE SEQUENCE [LARGE SCALE GENOMIC DNA]</scope>
    <source>
        <strain evidence="12 13">DSM 20678</strain>
    </source>
</reference>
<feature type="domain" description="Type II secretion system protein GspF" evidence="11">
    <location>
        <begin position="261"/>
        <end position="383"/>
    </location>
</feature>
<dbReference type="GO" id="GO:0009306">
    <property type="term" value="P:protein secretion"/>
    <property type="evidence" value="ECO:0007669"/>
    <property type="project" value="InterPro"/>
</dbReference>
<keyword evidence="7 10" id="KW-1133">Transmembrane helix</keyword>
<feature type="transmembrane region" description="Helical" evidence="10">
    <location>
        <begin position="207"/>
        <end position="230"/>
    </location>
</feature>
<name>A0A1I5U5G2_9FIRM</name>
<dbReference type="PANTHER" id="PTHR30012:SF0">
    <property type="entry name" value="TYPE II SECRETION SYSTEM PROTEIN F-RELATED"/>
    <property type="match status" value="1"/>
</dbReference>
<dbReference type="InterPro" id="IPR018076">
    <property type="entry name" value="T2SS_GspF_dom"/>
</dbReference>
<feature type="transmembrane region" description="Helical" evidence="10">
    <location>
        <begin position="364"/>
        <end position="385"/>
    </location>
</feature>
<protein>
    <submittedName>
        <fullName evidence="12">Type IV pilus assembly protein PilC</fullName>
    </submittedName>
</protein>
<dbReference type="STRING" id="937334.SAMN05444406_10642"/>
<dbReference type="AlphaFoldDB" id="A0A1I5U5G2"/>
<keyword evidence="3 9" id="KW-0813">Transport</keyword>
<evidence type="ECO:0000256" key="6">
    <source>
        <dbReference type="ARBA" id="ARBA00022692"/>
    </source>
</evidence>
<comment type="subcellular location">
    <subcellularLocation>
        <location evidence="1">Cell inner membrane</location>
        <topology evidence="1">Multi-pass membrane protein</topology>
    </subcellularLocation>
    <subcellularLocation>
        <location evidence="9">Cell membrane</location>
        <topology evidence="9">Multi-pass membrane protein</topology>
    </subcellularLocation>
</comment>
<evidence type="ECO:0000256" key="8">
    <source>
        <dbReference type="ARBA" id="ARBA00023136"/>
    </source>
</evidence>
<dbReference type="InterPro" id="IPR003004">
    <property type="entry name" value="GspF/PilC"/>
</dbReference>
<dbReference type="PROSITE" id="PS00874">
    <property type="entry name" value="T2SP_F"/>
    <property type="match status" value="1"/>
</dbReference>
<keyword evidence="4" id="KW-1003">Cell membrane</keyword>
<comment type="similarity">
    <text evidence="2 9">Belongs to the GSP F family.</text>
</comment>
<organism evidence="12 13">
    <name type="scientific">Caldicoprobacter faecalis</name>
    <dbReference type="NCBI Taxonomy" id="937334"/>
    <lineage>
        <taxon>Bacteria</taxon>
        <taxon>Bacillati</taxon>
        <taxon>Bacillota</taxon>
        <taxon>Clostridia</taxon>
        <taxon>Caldicoprobacterales</taxon>
        <taxon>Caldicoprobacteraceae</taxon>
        <taxon>Caldicoprobacter</taxon>
    </lineage>
</organism>
<dbReference type="PANTHER" id="PTHR30012">
    <property type="entry name" value="GENERAL SECRETION PATHWAY PROTEIN"/>
    <property type="match status" value="1"/>
</dbReference>
<dbReference type="InterPro" id="IPR042094">
    <property type="entry name" value="T2SS_GspF_sf"/>
</dbReference>
<dbReference type="InterPro" id="IPR001992">
    <property type="entry name" value="T2SS_GspF/T4SS_PilC_CS"/>
</dbReference>
<evidence type="ECO:0000259" key="11">
    <source>
        <dbReference type="Pfam" id="PF00482"/>
    </source>
</evidence>
<accession>A0A1I5U5G2</accession>
<feature type="domain" description="Type II secretion system protein GspF" evidence="11">
    <location>
        <begin position="59"/>
        <end position="181"/>
    </location>
</feature>
<dbReference type="FunFam" id="1.20.81.30:FF:000001">
    <property type="entry name" value="Type II secretion system protein F"/>
    <property type="match status" value="2"/>
</dbReference>
<evidence type="ECO:0000256" key="7">
    <source>
        <dbReference type="ARBA" id="ARBA00022989"/>
    </source>
</evidence>
<evidence type="ECO:0000256" key="4">
    <source>
        <dbReference type="ARBA" id="ARBA00022475"/>
    </source>
</evidence>
<proteinExistence type="inferred from homology"/>
<sequence length="392" mass="43983">MQGATASGTLEASTRRDVYRLLRERDYYPIKIEKVLQVKDIKDLSLRTKIASKDIAVLCKQFSTMLEAGIPIVRCLDILSKQLSNRVLRRLFTEMYAEVRTGRTLTEALARRSQYFPSLFISMIEAGETSGTLDVVLNNLAQHYEKDYKLRQKVKNAMTYPVIVLIVAVAVVYFLLTVVVPTFISIFNRGDMVLPLPTRMLLSLSNFATRYGMIVLLCIVLMVFILYIVLSRGKGRLKWHEFLLKMPVMGTVITYMISSRFSATLGILLRTGIPLVQALDIVKKVVGNEVAQKGLQQVQDMARMGGGISTPLEQLKLFPPMLIQMLKIGEESGTLDEMLLKTAEFYEGELEASLVRLTTLLEPMLIVLLGGVVAFIVLSIALPMFEMTNILG</sequence>
<gene>
    <name evidence="12" type="ORF">SAMN05444406_10642</name>
</gene>
<keyword evidence="8 10" id="KW-0472">Membrane</keyword>
<keyword evidence="5" id="KW-0997">Cell inner membrane</keyword>
<evidence type="ECO:0000256" key="5">
    <source>
        <dbReference type="ARBA" id="ARBA00022519"/>
    </source>
</evidence>
<keyword evidence="13" id="KW-1185">Reference proteome</keyword>
<dbReference type="EMBL" id="FOXR01000006">
    <property type="protein sequence ID" value="SFP90540.1"/>
    <property type="molecule type" value="Genomic_DNA"/>
</dbReference>
<evidence type="ECO:0000256" key="9">
    <source>
        <dbReference type="RuleBase" id="RU003923"/>
    </source>
</evidence>
<dbReference type="OrthoDB" id="9805682at2"/>
<evidence type="ECO:0000313" key="12">
    <source>
        <dbReference type="EMBL" id="SFP90540.1"/>
    </source>
</evidence>
<feature type="transmembrane region" description="Helical" evidence="10">
    <location>
        <begin position="159"/>
        <end position="187"/>
    </location>
</feature>
<evidence type="ECO:0000256" key="10">
    <source>
        <dbReference type="SAM" id="Phobius"/>
    </source>
</evidence>
<dbReference type="Pfam" id="PF00482">
    <property type="entry name" value="T2SSF"/>
    <property type="match status" value="2"/>
</dbReference>
<dbReference type="GO" id="GO:0005886">
    <property type="term" value="C:plasma membrane"/>
    <property type="evidence" value="ECO:0007669"/>
    <property type="project" value="UniProtKB-SubCell"/>
</dbReference>
<dbReference type="PRINTS" id="PR00812">
    <property type="entry name" value="BCTERIALGSPF"/>
</dbReference>
<evidence type="ECO:0000256" key="3">
    <source>
        <dbReference type="ARBA" id="ARBA00022448"/>
    </source>
</evidence>
<evidence type="ECO:0000256" key="2">
    <source>
        <dbReference type="ARBA" id="ARBA00005745"/>
    </source>
</evidence>
<keyword evidence="6 9" id="KW-0812">Transmembrane</keyword>
<evidence type="ECO:0000256" key="1">
    <source>
        <dbReference type="ARBA" id="ARBA00004429"/>
    </source>
</evidence>